<evidence type="ECO:0000313" key="3">
    <source>
        <dbReference type="EMBL" id="TBU22594.1"/>
    </source>
</evidence>
<feature type="coiled-coil region" evidence="1">
    <location>
        <begin position="77"/>
        <end position="111"/>
    </location>
</feature>
<feature type="region of interest" description="Disordered" evidence="2">
    <location>
        <begin position="387"/>
        <end position="434"/>
    </location>
</feature>
<accession>A0A4Q9M6F5</accession>
<gene>
    <name evidence="3" type="ORF">BD311DRAFT_823665</name>
</gene>
<dbReference type="OrthoDB" id="2755084at2759"/>
<name>A0A4Q9M6F5_9APHY</name>
<proteinExistence type="predicted"/>
<organism evidence="3">
    <name type="scientific">Dichomitus squalens</name>
    <dbReference type="NCBI Taxonomy" id="114155"/>
    <lineage>
        <taxon>Eukaryota</taxon>
        <taxon>Fungi</taxon>
        <taxon>Dikarya</taxon>
        <taxon>Basidiomycota</taxon>
        <taxon>Agaricomycotina</taxon>
        <taxon>Agaricomycetes</taxon>
        <taxon>Polyporales</taxon>
        <taxon>Polyporaceae</taxon>
        <taxon>Dichomitus</taxon>
    </lineage>
</organism>
<keyword evidence="1" id="KW-0175">Coiled coil</keyword>
<reference evidence="3" key="1">
    <citation type="submission" date="2019-01" db="EMBL/GenBank/DDBJ databases">
        <title>Draft genome sequences of three monokaryotic isolates of the white-rot basidiomycete fungus Dichomitus squalens.</title>
        <authorList>
            <consortium name="DOE Joint Genome Institute"/>
            <person name="Lopez S.C."/>
            <person name="Andreopoulos B."/>
            <person name="Pangilinan J."/>
            <person name="Lipzen A."/>
            <person name="Riley R."/>
            <person name="Ahrendt S."/>
            <person name="Ng V."/>
            <person name="Barry K."/>
            <person name="Daum C."/>
            <person name="Grigoriev I.V."/>
            <person name="Hilden K.S."/>
            <person name="Makela M.R."/>
            <person name="de Vries R.P."/>
        </authorList>
    </citation>
    <scope>NUCLEOTIDE SEQUENCE [LARGE SCALE GENOMIC DNA]</scope>
    <source>
        <strain evidence="3">OM18370.1</strain>
    </source>
</reference>
<dbReference type="AlphaFoldDB" id="A0A4Q9M6F5"/>
<feature type="region of interest" description="Disordered" evidence="2">
    <location>
        <begin position="202"/>
        <end position="229"/>
    </location>
</feature>
<evidence type="ECO:0000256" key="1">
    <source>
        <dbReference type="SAM" id="Coils"/>
    </source>
</evidence>
<dbReference type="EMBL" id="ML143536">
    <property type="protein sequence ID" value="TBU22594.1"/>
    <property type="molecule type" value="Genomic_DNA"/>
</dbReference>
<evidence type="ECO:0000256" key="2">
    <source>
        <dbReference type="SAM" id="MobiDB-lite"/>
    </source>
</evidence>
<protein>
    <submittedName>
        <fullName evidence="3">Uncharacterized protein</fullName>
    </submittedName>
</protein>
<dbReference type="Proteomes" id="UP000292957">
    <property type="component" value="Unassembled WGS sequence"/>
</dbReference>
<feature type="compositionally biased region" description="Basic and acidic residues" evidence="2">
    <location>
        <begin position="397"/>
        <end position="413"/>
    </location>
</feature>
<sequence length="434" mass="47708">MPTKPPAAPAPGGTPRVSAALIHGAQQLSDIFERRTAVLKAHYEERIRAITAERDILLAATQTQARDTGPHPDASELEALRAERLTWLQERAQHEQQRKLWEQERQSWALERAKLGEERVARDAERVQREETVARLTHERDLVLQEREQRRKAHQDLQDEMASLRHELQVNKSGYGALQEQLALRNSSMLALETRVRQLEAERSGFSGHAGSPTEANAPVAPPHDDADGVEGQQTTFDPLDFTRSPLHSPARSGTLLTTEGTMSTLESHSPHPTPMQVCSPPLVPFPFDSTLNLSPTFSRSLPPLQLDAPVPQSSTITLRLDTPSSPAKSTIGGSVHGDVFMDDAAAGPVSVSGSSSSFRSRSSTSVVATPSRRLVIRIPLSNGNIRKPLKPLPPRFTEEEKLDVVHVPRLPESDDDDDGTDTASRDDESVEGF</sequence>